<dbReference type="RefSeq" id="WP_086063574.1">
    <property type="nucleotide sequence ID" value="NZ_CP021108.1"/>
</dbReference>
<keyword evidence="3" id="KW-1185">Reference proteome</keyword>
<feature type="compositionally biased region" description="Basic and acidic residues" evidence="1">
    <location>
        <begin position="36"/>
        <end position="52"/>
    </location>
</feature>
<proteinExistence type="predicted"/>
<evidence type="ECO:0000256" key="1">
    <source>
        <dbReference type="SAM" id="MobiDB-lite"/>
    </source>
</evidence>
<dbReference type="AlphaFoldDB" id="A0A1W6YH64"/>
<dbReference type="KEGG" id="bgv:CAL12_05520"/>
<feature type="compositionally biased region" description="Basic and acidic residues" evidence="1">
    <location>
        <begin position="19"/>
        <end position="29"/>
    </location>
</feature>
<evidence type="ECO:0000313" key="3">
    <source>
        <dbReference type="Proteomes" id="UP000194151"/>
    </source>
</evidence>
<name>A0A1W6YH64_9BORD</name>
<reference evidence="2 3" key="1">
    <citation type="submission" date="2017-05" db="EMBL/GenBank/DDBJ databases">
        <title>Complete and WGS of Bordetella genogroups.</title>
        <authorList>
            <person name="Spilker T."/>
            <person name="LiPuma J."/>
        </authorList>
    </citation>
    <scope>NUCLEOTIDE SEQUENCE [LARGE SCALE GENOMIC DNA]</scope>
    <source>
        <strain evidence="2 3">AU19157</strain>
    </source>
</reference>
<evidence type="ECO:0000313" key="2">
    <source>
        <dbReference type="EMBL" id="ARP80344.1"/>
    </source>
</evidence>
<gene>
    <name evidence="2" type="ORF">CAL12_05520</name>
</gene>
<dbReference type="Proteomes" id="UP000194151">
    <property type="component" value="Chromosome"/>
</dbReference>
<protein>
    <submittedName>
        <fullName evidence="2">Uncharacterized protein</fullName>
    </submittedName>
</protein>
<organism evidence="2 3">
    <name type="scientific">Bordetella genomosp. 8</name>
    <dbReference type="NCBI Taxonomy" id="1416806"/>
    <lineage>
        <taxon>Bacteria</taxon>
        <taxon>Pseudomonadati</taxon>
        <taxon>Pseudomonadota</taxon>
        <taxon>Betaproteobacteria</taxon>
        <taxon>Burkholderiales</taxon>
        <taxon>Alcaligenaceae</taxon>
        <taxon>Bordetella</taxon>
    </lineage>
</organism>
<dbReference type="OrthoDB" id="8636442at2"/>
<accession>A0A1W6YH64</accession>
<sequence>MSNRDTPHRPTGLSGQEEEALRTLEKGYDPDAGALPDKELPVHDDRDRKPGDDAMAPQGRGGKGRQAAGPDAHVTGRQSSREAGGASADPLGDAERKGLLPSSNVATPPMDRPDDTGSMPANLDPDTTRRRP</sequence>
<feature type="region of interest" description="Disordered" evidence="1">
    <location>
        <begin position="1"/>
        <end position="132"/>
    </location>
</feature>
<dbReference type="EMBL" id="CP021108">
    <property type="protein sequence ID" value="ARP80344.1"/>
    <property type="molecule type" value="Genomic_DNA"/>
</dbReference>